<dbReference type="STRING" id="1336232.GCA_000518825_00345"/>
<dbReference type="PANTHER" id="PTHR18964:SF149">
    <property type="entry name" value="BIFUNCTIONAL UDP-N-ACETYLGLUCOSAMINE 2-EPIMERASE_N-ACETYLMANNOSAMINE KINASE"/>
    <property type="match status" value="1"/>
</dbReference>
<evidence type="ECO:0000313" key="3">
    <source>
        <dbReference type="Proteomes" id="UP000232229"/>
    </source>
</evidence>
<name>A0A249SN92_9MOLU</name>
<evidence type="ECO:0000256" key="1">
    <source>
        <dbReference type="ARBA" id="ARBA00006479"/>
    </source>
</evidence>
<gene>
    <name evidence="2" type="ORF">CK556_01890</name>
</gene>
<dbReference type="KEGG" id="mchc:CK556_01890"/>
<dbReference type="EMBL" id="CP023173">
    <property type="protein sequence ID" value="ASZ09106.1"/>
    <property type="molecule type" value="Genomic_DNA"/>
</dbReference>
<dbReference type="InterPro" id="IPR000600">
    <property type="entry name" value="ROK"/>
</dbReference>
<dbReference type="PANTHER" id="PTHR18964">
    <property type="entry name" value="ROK (REPRESSOR, ORF, KINASE) FAMILY"/>
    <property type="match status" value="1"/>
</dbReference>
<accession>A0A249SN92</accession>
<comment type="similarity">
    <text evidence="1">Belongs to the ROK (NagC/XylR) family.</text>
</comment>
<dbReference type="Proteomes" id="UP000232229">
    <property type="component" value="Chromosome"/>
</dbReference>
<sequence>MIFNIDLGGNSAKCALIENFEIKSKFFIETPKFEIIENLKKMIDIYFKENSFNWSDIEAISFSIPGAYDKKTESIVFAGNLNWWNYPLLKEAKRIFNFENIFILNDANAATYGEWKKGQNSKPNSMMLFTLGTGVGHGLILDKKLWEGSGKGFASEGGHGGCFAEEELLCSCGVYGCLEAKSSATGIERELNKTDNKKYIESKLGKEFKEIKIIDIVDLFNDEDTVIINIFKECLLPMAKAIGYLQTVLEVEKILIGGGPSNLGNKITEIILDNLKKYTLKSFYENMTIEIANLGNDAGIWGAHYWAVENSKKETFNNKV</sequence>
<protein>
    <submittedName>
        <fullName evidence="2">ROK family protein</fullName>
    </submittedName>
</protein>
<keyword evidence="3" id="KW-1185">Reference proteome</keyword>
<dbReference type="Pfam" id="PF00480">
    <property type="entry name" value="ROK"/>
    <property type="match status" value="1"/>
</dbReference>
<dbReference type="InterPro" id="IPR043129">
    <property type="entry name" value="ATPase_NBD"/>
</dbReference>
<dbReference type="RefSeq" id="WP_027875363.1">
    <property type="nucleotide sequence ID" value="NZ_CP023173.1"/>
</dbReference>
<reference evidence="2 3" key="1">
    <citation type="submission" date="2017-08" db="EMBL/GenBank/DDBJ databases">
        <title>Complete Genome Sequence of Mesoplasma chauliocola.</title>
        <authorList>
            <person name="Knight T.F.Jr."/>
            <person name="Citino T."/>
        </authorList>
    </citation>
    <scope>NUCLEOTIDE SEQUENCE [LARGE SCALE GENOMIC DNA]</scope>
    <source>
        <strain evidence="2 3">CHPA-2</strain>
    </source>
</reference>
<dbReference type="AlphaFoldDB" id="A0A249SN92"/>
<organism evidence="2 3">
    <name type="scientific">Mesoplasma chauliocola</name>
    <dbReference type="NCBI Taxonomy" id="216427"/>
    <lineage>
        <taxon>Bacteria</taxon>
        <taxon>Bacillati</taxon>
        <taxon>Mycoplasmatota</taxon>
        <taxon>Mollicutes</taxon>
        <taxon>Entomoplasmatales</taxon>
        <taxon>Entomoplasmataceae</taxon>
        <taxon>Mesoplasma</taxon>
    </lineage>
</organism>
<proteinExistence type="inferred from homology"/>
<evidence type="ECO:0000313" key="2">
    <source>
        <dbReference type="EMBL" id="ASZ09106.1"/>
    </source>
</evidence>
<dbReference type="SUPFAM" id="SSF53067">
    <property type="entry name" value="Actin-like ATPase domain"/>
    <property type="match status" value="1"/>
</dbReference>
<dbReference type="Gene3D" id="3.30.420.40">
    <property type="match status" value="2"/>
</dbReference>